<dbReference type="CDD" id="cd03024">
    <property type="entry name" value="DsbA_FrnE"/>
    <property type="match status" value="1"/>
</dbReference>
<proteinExistence type="predicted"/>
<evidence type="ECO:0000259" key="1">
    <source>
        <dbReference type="Pfam" id="PF01323"/>
    </source>
</evidence>
<gene>
    <name evidence="2" type="ORF">MKQ68_00875</name>
</gene>
<keyword evidence="3" id="KW-1185">Reference proteome</keyword>
<dbReference type="RefSeq" id="WP_244837328.1">
    <property type="nucleotide sequence ID" value="NZ_CP107006.1"/>
</dbReference>
<dbReference type="InterPro" id="IPR036249">
    <property type="entry name" value="Thioredoxin-like_sf"/>
</dbReference>
<reference evidence="2" key="1">
    <citation type="submission" date="2022-10" db="EMBL/GenBank/DDBJ databases">
        <title>Chitinophaga sp. nov., isolated from soil.</title>
        <authorList>
            <person name="Jeon C.O."/>
        </authorList>
    </citation>
    <scope>NUCLEOTIDE SEQUENCE</scope>
    <source>
        <strain evidence="2">R8</strain>
    </source>
</reference>
<protein>
    <submittedName>
        <fullName evidence="2">DsbA family oxidoreductase</fullName>
    </submittedName>
</protein>
<dbReference type="Gene3D" id="3.40.30.10">
    <property type="entry name" value="Glutaredoxin"/>
    <property type="match status" value="1"/>
</dbReference>
<dbReference type="Proteomes" id="UP001162741">
    <property type="component" value="Chromosome"/>
</dbReference>
<feature type="domain" description="DSBA-like thioredoxin" evidence="1">
    <location>
        <begin position="3"/>
        <end position="202"/>
    </location>
</feature>
<dbReference type="PANTHER" id="PTHR13887">
    <property type="entry name" value="GLUTATHIONE S-TRANSFERASE KAPPA"/>
    <property type="match status" value="1"/>
</dbReference>
<dbReference type="Pfam" id="PF01323">
    <property type="entry name" value="DSBA"/>
    <property type="match status" value="1"/>
</dbReference>
<evidence type="ECO:0000313" key="3">
    <source>
        <dbReference type="Proteomes" id="UP001162741"/>
    </source>
</evidence>
<name>A0ABY6J1V4_9BACT</name>
<dbReference type="InterPro" id="IPR001853">
    <property type="entry name" value="DSBA-like_thioredoxin_dom"/>
</dbReference>
<dbReference type="SUPFAM" id="SSF52833">
    <property type="entry name" value="Thioredoxin-like"/>
    <property type="match status" value="1"/>
</dbReference>
<accession>A0ABY6J1V4</accession>
<organism evidence="2 3">
    <name type="scientific">Chitinophaga horti</name>
    <dbReference type="NCBI Taxonomy" id="2920382"/>
    <lineage>
        <taxon>Bacteria</taxon>
        <taxon>Pseudomonadati</taxon>
        <taxon>Bacteroidota</taxon>
        <taxon>Chitinophagia</taxon>
        <taxon>Chitinophagales</taxon>
        <taxon>Chitinophagaceae</taxon>
        <taxon>Chitinophaga</taxon>
    </lineage>
</organism>
<dbReference type="EMBL" id="CP107006">
    <property type="protein sequence ID" value="UYQ93653.1"/>
    <property type="molecule type" value="Genomic_DNA"/>
</dbReference>
<sequence>MKVEIWSDIMCPFCYIGKRRFEQALEHAGITEPVEVVWKSFQLDPHLEYVPGRTTHEMLAEKKGWTTDYAKDVSNQVSGMAAQLGLQYDFDKAVPANTLDAHRLSHLAAKHGVQNEVEEQLFSAYFTEGKNVGDAETLVQIGAKAGIPEAETRNMLAGDTYQQEVSKDIAEGASLGVRGVPFFVFNRQYAISGAQPLEVFTQTFHKVLEEEKSAGNETAGAVCTPDGDC</sequence>
<dbReference type="PANTHER" id="PTHR13887:SF41">
    <property type="entry name" value="THIOREDOXIN SUPERFAMILY PROTEIN"/>
    <property type="match status" value="1"/>
</dbReference>
<evidence type="ECO:0000313" key="2">
    <source>
        <dbReference type="EMBL" id="UYQ93653.1"/>
    </source>
</evidence>